<dbReference type="AlphaFoldDB" id="A0A0A1F8I7"/>
<accession>A0A0A1F8I7</accession>
<reference evidence="2" key="1">
    <citation type="journal article" date="2014" name="Soil Biol. Biochem.">
        <title>Structure and function of bacterial communities in ageing soils: Insights from the Mendocino ecological staircase.</title>
        <authorList>
            <person name="Uroz S."/>
            <person name="Tech J.J."/>
            <person name="Sawaya N.A."/>
            <person name="Frey-Klett P."/>
            <person name="Leveau J.H.J."/>
        </authorList>
    </citation>
    <scope>NUCLEOTIDE SEQUENCE [LARGE SCALE GENOMIC DNA]</scope>
    <source>
        <strain evidence="2">Cal35</strain>
    </source>
</reference>
<evidence type="ECO:0000313" key="2">
    <source>
        <dbReference type="Proteomes" id="UP000030302"/>
    </source>
</evidence>
<sequence>MPGIADEIEGAVQQAPQSGRQTRIDALKLWPCRIKSVLKTCENDQI</sequence>
<dbReference type="KEGG" id="care:LT85_0932"/>
<evidence type="ECO:0000313" key="1">
    <source>
        <dbReference type="EMBL" id="AIY40090.1"/>
    </source>
</evidence>
<dbReference type="EMBL" id="CP009962">
    <property type="protein sequence ID" value="AIY40090.1"/>
    <property type="molecule type" value="Genomic_DNA"/>
</dbReference>
<proteinExistence type="predicted"/>
<protein>
    <submittedName>
        <fullName evidence="1">Uncharacterized protein</fullName>
    </submittedName>
</protein>
<name>A0A0A1F8I7_9BURK</name>
<keyword evidence="2" id="KW-1185">Reference proteome</keyword>
<dbReference type="Proteomes" id="UP000030302">
    <property type="component" value="Chromosome"/>
</dbReference>
<organism evidence="1 2">
    <name type="scientific">Collimonas arenae</name>
    <dbReference type="NCBI Taxonomy" id="279058"/>
    <lineage>
        <taxon>Bacteria</taxon>
        <taxon>Pseudomonadati</taxon>
        <taxon>Pseudomonadota</taxon>
        <taxon>Betaproteobacteria</taxon>
        <taxon>Burkholderiales</taxon>
        <taxon>Oxalobacteraceae</taxon>
        <taxon>Collimonas</taxon>
    </lineage>
</organism>
<dbReference type="HOGENOM" id="CLU_3182384_0_0_4"/>
<gene>
    <name evidence="1" type="ORF">LT85_0932</name>
</gene>